<dbReference type="PANTHER" id="PTHR47739">
    <property type="entry name" value="TRNA1(VAL) (ADENINE(37)-N6)-METHYLTRANSFERASE"/>
    <property type="match status" value="1"/>
</dbReference>
<reference evidence="1" key="1">
    <citation type="submission" date="2020-10" db="EMBL/GenBank/DDBJ databases">
        <authorList>
            <person name="Gilroy R."/>
        </authorList>
    </citation>
    <scope>NUCLEOTIDE SEQUENCE</scope>
    <source>
        <strain evidence="1">B1-8020</strain>
    </source>
</reference>
<dbReference type="InterPro" id="IPR029063">
    <property type="entry name" value="SAM-dependent_MTases_sf"/>
</dbReference>
<dbReference type="AlphaFoldDB" id="A0A9D9NG08"/>
<sequence length="248" mass="27167">MGVFRFKEFEVRNEVSAMKVNTDSVLLGVLCTVRKEDRRVLDIGTGTGAVALIVAQRLNRVKGGVPRGNVLCSGDCITGIDIDEGAASEAAFNFGGSPWANNMETFHSALDDFSDGSYDLIVSNPPYYENSIQSPVERRRVARHADTLSYRDILSYSVGNLSPDGRVALILPASEKIAVLGDAADKGLYLNKITMIKTVEGKTCSRMVVEFSRCRKPLESEELPIYGADGSYSDEYIKKTSELLDCKF</sequence>
<evidence type="ECO:0000313" key="2">
    <source>
        <dbReference type="Proteomes" id="UP000823604"/>
    </source>
</evidence>
<dbReference type="GO" id="GO:0008757">
    <property type="term" value="F:S-adenosylmethionine-dependent methyltransferase activity"/>
    <property type="evidence" value="ECO:0007669"/>
    <property type="project" value="UniProtKB-ARBA"/>
</dbReference>
<dbReference type="InterPro" id="IPR002052">
    <property type="entry name" value="DNA_methylase_N6_adenine_CS"/>
</dbReference>
<comment type="caution">
    <text evidence="1">The sequence shown here is derived from an EMBL/GenBank/DDBJ whole genome shotgun (WGS) entry which is preliminary data.</text>
</comment>
<accession>A0A9D9NG08</accession>
<gene>
    <name evidence="1" type="ORF">IAB81_00515</name>
</gene>
<dbReference type="GO" id="GO:0032259">
    <property type="term" value="P:methylation"/>
    <property type="evidence" value="ECO:0007669"/>
    <property type="project" value="UniProtKB-KW"/>
</dbReference>
<proteinExistence type="predicted"/>
<keyword evidence="1" id="KW-0489">Methyltransferase</keyword>
<dbReference type="Gene3D" id="3.40.50.150">
    <property type="entry name" value="Vaccinia Virus protein VP39"/>
    <property type="match status" value="1"/>
</dbReference>
<dbReference type="SUPFAM" id="SSF53335">
    <property type="entry name" value="S-adenosyl-L-methionine-dependent methyltransferases"/>
    <property type="match status" value="1"/>
</dbReference>
<dbReference type="GO" id="GO:0008170">
    <property type="term" value="F:N-methyltransferase activity"/>
    <property type="evidence" value="ECO:0007669"/>
    <property type="project" value="UniProtKB-ARBA"/>
</dbReference>
<organism evidence="1 2">
    <name type="scientific">Candidatus Merdivivens pullicola</name>
    <dbReference type="NCBI Taxonomy" id="2840872"/>
    <lineage>
        <taxon>Bacteria</taxon>
        <taxon>Pseudomonadati</taxon>
        <taxon>Bacteroidota</taxon>
        <taxon>Bacteroidia</taxon>
        <taxon>Bacteroidales</taxon>
        <taxon>Muribaculaceae</taxon>
        <taxon>Muribaculaceae incertae sedis</taxon>
        <taxon>Candidatus Merdivivens</taxon>
    </lineage>
</organism>
<reference evidence="1" key="2">
    <citation type="journal article" date="2021" name="PeerJ">
        <title>Extensive microbial diversity within the chicken gut microbiome revealed by metagenomics and culture.</title>
        <authorList>
            <person name="Gilroy R."/>
            <person name="Ravi A."/>
            <person name="Getino M."/>
            <person name="Pursley I."/>
            <person name="Horton D.L."/>
            <person name="Alikhan N.F."/>
            <person name="Baker D."/>
            <person name="Gharbi K."/>
            <person name="Hall N."/>
            <person name="Watson M."/>
            <person name="Adriaenssens E.M."/>
            <person name="Foster-Nyarko E."/>
            <person name="Jarju S."/>
            <person name="Secka A."/>
            <person name="Antonio M."/>
            <person name="Oren A."/>
            <person name="Chaudhuri R.R."/>
            <person name="La Ragione R."/>
            <person name="Hildebrand F."/>
            <person name="Pallen M.J."/>
        </authorList>
    </citation>
    <scope>NUCLEOTIDE SEQUENCE</scope>
    <source>
        <strain evidence="1">B1-8020</strain>
    </source>
</reference>
<dbReference type="PROSITE" id="PS00092">
    <property type="entry name" value="N6_MTASE"/>
    <property type="match status" value="1"/>
</dbReference>
<name>A0A9D9NG08_9BACT</name>
<dbReference type="EMBL" id="JADIMA010000007">
    <property type="protein sequence ID" value="MBO8472099.1"/>
    <property type="molecule type" value="Genomic_DNA"/>
</dbReference>
<evidence type="ECO:0000313" key="1">
    <source>
        <dbReference type="EMBL" id="MBO8472099.1"/>
    </source>
</evidence>
<dbReference type="Proteomes" id="UP000823604">
    <property type="component" value="Unassembled WGS sequence"/>
</dbReference>
<dbReference type="InterPro" id="IPR050210">
    <property type="entry name" value="tRNA_Adenine-N(6)_MTase"/>
</dbReference>
<protein>
    <submittedName>
        <fullName evidence="1">Methyltransferase</fullName>
    </submittedName>
</protein>
<dbReference type="CDD" id="cd02440">
    <property type="entry name" value="AdoMet_MTases"/>
    <property type="match status" value="1"/>
</dbReference>
<dbReference type="PANTHER" id="PTHR47739:SF1">
    <property type="entry name" value="TRNA1(VAL) (ADENINE(37)-N6)-METHYLTRANSFERASE"/>
    <property type="match status" value="1"/>
</dbReference>
<dbReference type="GO" id="GO:0003676">
    <property type="term" value="F:nucleic acid binding"/>
    <property type="evidence" value="ECO:0007669"/>
    <property type="project" value="InterPro"/>
</dbReference>
<keyword evidence="1" id="KW-0808">Transferase</keyword>
<dbReference type="PRINTS" id="PR00507">
    <property type="entry name" value="N12N6MTFRASE"/>
</dbReference>